<feature type="transmembrane region" description="Helical" evidence="8">
    <location>
        <begin position="275"/>
        <end position="294"/>
    </location>
</feature>
<feature type="transmembrane region" description="Helical" evidence="8">
    <location>
        <begin position="21"/>
        <end position="50"/>
    </location>
</feature>
<feature type="transmembrane region" description="Helical" evidence="8">
    <location>
        <begin position="505"/>
        <end position="526"/>
    </location>
</feature>
<feature type="transmembrane region" description="Helical" evidence="8">
    <location>
        <begin position="186"/>
        <end position="205"/>
    </location>
</feature>
<dbReference type="Gene3D" id="1.20.1250.20">
    <property type="entry name" value="MFS general substrate transporter like domains"/>
    <property type="match status" value="2"/>
</dbReference>
<organism evidence="10 11">
    <name type="scientific">Acanthocheilonema viteae</name>
    <name type="common">Filarial nematode worm</name>
    <name type="synonym">Dipetalonema viteae</name>
    <dbReference type="NCBI Taxonomy" id="6277"/>
    <lineage>
        <taxon>Eukaryota</taxon>
        <taxon>Metazoa</taxon>
        <taxon>Ecdysozoa</taxon>
        <taxon>Nematoda</taxon>
        <taxon>Chromadorea</taxon>
        <taxon>Rhabditida</taxon>
        <taxon>Spirurina</taxon>
        <taxon>Spiruromorpha</taxon>
        <taxon>Filarioidea</taxon>
        <taxon>Onchocercidae</taxon>
        <taxon>Acanthocheilonema</taxon>
    </lineage>
</organism>
<keyword evidence="3 7" id="KW-0813">Transport</keyword>
<dbReference type="GO" id="GO:0005366">
    <property type="term" value="F:myo-inositol:proton symporter activity"/>
    <property type="evidence" value="ECO:0007669"/>
    <property type="project" value="TreeGrafter"/>
</dbReference>
<feature type="transmembrane region" description="Helical" evidence="8">
    <location>
        <begin position="342"/>
        <end position="365"/>
    </location>
</feature>
<evidence type="ECO:0000259" key="9">
    <source>
        <dbReference type="PROSITE" id="PS50850"/>
    </source>
</evidence>
<evidence type="ECO:0000313" key="10">
    <source>
        <dbReference type="EMBL" id="VBB25881.1"/>
    </source>
</evidence>
<evidence type="ECO:0000256" key="5">
    <source>
        <dbReference type="ARBA" id="ARBA00022989"/>
    </source>
</evidence>
<evidence type="ECO:0000256" key="2">
    <source>
        <dbReference type="ARBA" id="ARBA00010992"/>
    </source>
</evidence>
<evidence type="ECO:0000256" key="8">
    <source>
        <dbReference type="SAM" id="Phobius"/>
    </source>
</evidence>
<keyword evidence="11" id="KW-1185">Reference proteome</keyword>
<dbReference type="NCBIfam" id="TIGR00879">
    <property type="entry name" value="SP"/>
    <property type="match status" value="1"/>
</dbReference>
<reference evidence="10 11" key="1">
    <citation type="submission" date="2018-08" db="EMBL/GenBank/DDBJ databases">
        <authorList>
            <person name="Laetsch R D."/>
            <person name="Stevens L."/>
            <person name="Kumar S."/>
            <person name="Blaxter L. M."/>
        </authorList>
    </citation>
    <scope>NUCLEOTIDE SEQUENCE [LARGE SCALE GENOMIC DNA]</scope>
</reference>
<evidence type="ECO:0000313" key="11">
    <source>
        <dbReference type="Proteomes" id="UP000276991"/>
    </source>
</evidence>
<dbReference type="InterPro" id="IPR005828">
    <property type="entry name" value="MFS_sugar_transport-like"/>
</dbReference>
<feature type="transmembrane region" description="Helical" evidence="8">
    <location>
        <begin position="119"/>
        <end position="140"/>
    </location>
</feature>
<evidence type="ECO:0000256" key="7">
    <source>
        <dbReference type="RuleBase" id="RU003346"/>
    </source>
</evidence>
<evidence type="ECO:0000256" key="4">
    <source>
        <dbReference type="ARBA" id="ARBA00022692"/>
    </source>
</evidence>
<dbReference type="PROSITE" id="PS00216">
    <property type="entry name" value="SUGAR_TRANSPORT_1"/>
    <property type="match status" value="1"/>
</dbReference>
<feature type="transmembrane region" description="Helical" evidence="8">
    <location>
        <begin position="152"/>
        <end position="174"/>
    </location>
</feature>
<dbReference type="PRINTS" id="PR00171">
    <property type="entry name" value="SUGRTRNSPORT"/>
</dbReference>
<evidence type="ECO:0000256" key="3">
    <source>
        <dbReference type="ARBA" id="ARBA00022448"/>
    </source>
</evidence>
<dbReference type="InterPro" id="IPR036259">
    <property type="entry name" value="MFS_trans_sf"/>
</dbReference>
<dbReference type="SUPFAM" id="SSF103473">
    <property type="entry name" value="MFS general substrate transporter"/>
    <property type="match status" value="1"/>
</dbReference>
<comment type="subcellular location">
    <subcellularLocation>
        <location evidence="1">Membrane</location>
        <topology evidence="1">Multi-pass membrane protein</topology>
    </subcellularLocation>
</comment>
<feature type="transmembrane region" description="Helical" evidence="8">
    <location>
        <begin position="469"/>
        <end position="493"/>
    </location>
</feature>
<dbReference type="EMBL" id="UPTC01000048">
    <property type="protein sequence ID" value="VBB25881.1"/>
    <property type="molecule type" value="Genomic_DNA"/>
</dbReference>
<dbReference type="InterPro" id="IPR005829">
    <property type="entry name" value="Sugar_transporter_CS"/>
</dbReference>
<keyword evidence="6 8" id="KW-0472">Membrane</keyword>
<dbReference type="PANTHER" id="PTHR48020:SF12">
    <property type="entry name" value="PROTON MYO-INOSITOL COTRANSPORTER"/>
    <property type="match status" value="1"/>
</dbReference>
<feature type="transmembrane region" description="Helical" evidence="8">
    <location>
        <begin position="314"/>
        <end position="335"/>
    </location>
</feature>
<keyword evidence="4 8" id="KW-0812">Transmembrane</keyword>
<feature type="domain" description="Major facilitator superfamily (MFS) profile" evidence="9">
    <location>
        <begin position="25"/>
        <end position="560"/>
    </location>
</feature>
<evidence type="ECO:0000256" key="6">
    <source>
        <dbReference type="ARBA" id="ARBA00023136"/>
    </source>
</evidence>
<dbReference type="PROSITE" id="PS50850">
    <property type="entry name" value="MFS"/>
    <property type="match status" value="1"/>
</dbReference>
<feature type="transmembrane region" description="Helical" evidence="8">
    <location>
        <begin position="538"/>
        <end position="556"/>
    </location>
</feature>
<dbReference type="OrthoDB" id="6339427at2759"/>
<dbReference type="Proteomes" id="UP000276991">
    <property type="component" value="Unassembled WGS sequence"/>
</dbReference>
<dbReference type="PANTHER" id="PTHR48020">
    <property type="entry name" value="PROTON MYO-INOSITOL COTRANSPORTER"/>
    <property type="match status" value="1"/>
</dbReference>
<dbReference type="AlphaFoldDB" id="A0A498S9L5"/>
<feature type="transmembrane region" description="Helical" evidence="8">
    <location>
        <begin position="94"/>
        <end position="113"/>
    </location>
</feature>
<dbReference type="PROSITE" id="PS00217">
    <property type="entry name" value="SUGAR_TRANSPORT_2"/>
    <property type="match status" value="1"/>
</dbReference>
<dbReference type="InterPro" id="IPR050814">
    <property type="entry name" value="Myo-inositol_Transporter"/>
</dbReference>
<keyword evidence="5 8" id="KW-1133">Transmembrane helix</keyword>
<dbReference type="InterPro" id="IPR003663">
    <property type="entry name" value="Sugar/inositol_transpt"/>
</dbReference>
<dbReference type="InterPro" id="IPR020846">
    <property type="entry name" value="MFS_dom"/>
</dbReference>
<sequence>MANDSREKQQNLKKKTKANAYVYLLTLMAAIGGLLFGYDTGIVSGIMLFLPHNKYMDGLTTVWKEVIISITSGMAGIAALTAGKSSDKFGRRKVIISATVFFMAGSIVCGAAFDRWTLLVGRILLGIAIGFASMVVPVYISEGAPARVRGKLVTIYQFMIAFGFTVANAVAAWFARYDPVNVGWRLMFMFAAVPALVQLIGFFFLPETPRYLINHKREKEAQEVLRRLYSNDKEWITYEMDEVTREMQREARFRQENGDEFILRRVLRTAHVRKALMLGCALQMFQQLAGINTILYYTSTIIRSAGVHDKITTIWISCGISTVQAIGTILPLNLIERLGRRTLVLSSLIGVVITLCMMGGAFILINNDSTKIDPTHAYIGIDVNSTNINKKLLELCAGYRNCDDCVTSEYCGYCGLTEDSSSLSTGFGQCLPVNPENSQNSLYGYCKDCTSNATDYLFTDTSCKTRFTALPIIIMVLYISVYSFGMGPIPWVFNAEVYPIWARGTCVALSTFTNWTFNLFMSLTYLSLSQAITKYGAFFLYAGISFIGFIIFYCFAPETRGRRIEEIERLFMNEKKRNNTCTKPTTRNNRV</sequence>
<protein>
    <recommendedName>
        <fullName evidence="9">Major facilitator superfamily (MFS) profile domain-containing protein</fullName>
    </recommendedName>
</protein>
<accession>A0A498S9L5</accession>
<gene>
    <name evidence="10" type="ORF">NAV_LOCUS711</name>
</gene>
<proteinExistence type="inferred from homology"/>
<name>A0A498S9L5_ACAVI</name>
<comment type="similarity">
    <text evidence="2 7">Belongs to the major facilitator superfamily. Sugar transporter (TC 2.A.1.1) family.</text>
</comment>
<dbReference type="STRING" id="6277.A0A498S9L5"/>
<dbReference type="Pfam" id="PF00083">
    <property type="entry name" value="Sugar_tr"/>
    <property type="match status" value="2"/>
</dbReference>
<dbReference type="GO" id="GO:0016324">
    <property type="term" value="C:apical plasma membrane"/>
    <property type="evidence" value="ECO:0007669"/>
    <property type="project" value="TreeGrafter"/>
</dbReference>
<evidence type="ECO:0000256" key="1">
    <source>
        <dbReference type="ARBA" id="ARBA00004141"/>
    </source>
</evidence>
<feature type="transmembrane region" description="Helical" evidence="8">
    <location>
        <begin position="62"/>
        <end position="82"/>
    </location>
</feature>